<sequence length="131" mass="14709">MNFIQSSLRLLKPRRLPTAGTKWTRAFGSSGGERVPTAHTAADQAKKPKRVVADNLHTEQWLGICQAGCARWKCNKLDAGVAPADVLVRPRANSALFLQTKPRERHLLIIQPLEREFIPAPFYYISLTHHS</sequence>
<comment type="caution">
    <text evidence="1">The sequence shown here is derived from an EMBL/GenBank/DDBJ whole genome shotgun (WGS) entry which is preliminary data.</text>
</comment>
<dbReference type="EMBL" id="JAACXV010013502">
    <property type="protein sequence ID" value="KAF7273296.1"/>
    <property type="molecule type" value="Genomic_DNA"/>
</dbReference>
<accession>A0A834M641</accession>
<dbReference type="Proteomes" id="UP000625711">
    <property type="component" value="Unassembled WGS sequence"/>
</dbReference>
<gene>
    <name evidence="1" type="ORF">GWI33_013996</name>
</gene>
<proteinExistence type="predicted"/>
<evidence type="ECO:0000313" key="1">
    <source>
        <dbReference type="EMBL" id="KAF7273296.1"/>
    </source>
</evidence>
<keyword evidence="2" id="KW-1185">Reference proteome</keyword>
<protein>
    <submittedName>
        <fullName evidence="1">Uncharacterized protein</fullName>
    </submittedName>
</protein>
<name>A0A834M641_RHYFE</name>
<reference evidence="1" key="1">
    <citation type="submission" date="2020-08" db="EMBL/GenBank/DDBJ databases">
        <title>Genome sequencing and assembly of the red palm weevil Rhynchophorus ferrugineus.</title>
        <authorList>
            <person name="Dias G.B."/>
            <person name="Bergman C.M."/>
            <person name="Manee M."/>
        </authorList>
    </citation>
    <scope>NUCLEOTIDE SEQUENCE</scope>
    <source>
        <strain evidence="1">AA-2017</strain>
        <tissue evidence="1">Whole larva</tissue>
    </source>
</reference>
<dbReference type="AlphaFoldDB" id="A0A834M641"/>
<evidence type="ECO:0000313" key="2">
    <source>
        <dbReference type="Proteomes" id="UP000625711"/>
    </source>
</evidence>
<organism evidence="1 2">
    <name type="scientific">Rhynchophorus ferrugineus</name>
    <name type="common">Red palm weevil</name>
    <name type="synonym">Curculio ferrugineus</name>
    <dbReference type="NCBI Taxonomy" id="354439"/>
    <lineage>
        <taxon>Eukaryota</taxon>
        <taxon>Metazoa</taxon>
        <taxon>Ecdysozoa</taxon>
        <taxon>Arthropoda</taxon>
        <taxon>Hexapoda</taxon>
        <taxon>Insecta</taxon>
        <taxon>Pterygota</taxon>
        <taxon>Neoptera</taxon>
        <taxon>Endopterygota</taxon>
        <taxon>Coleoptera</taxon>
        <taxon>Polyphaga</taxon>
        <taxon>Cucujiformia</taxon>
        <taxon>Curculionidae</taxon>
        <taxon>Dryophthorinae</taxon>
        <taxon>Rhynchophorus</taxon>
    </lineage>
</organism>